<feature type="compositionally biased region" description="Polar residues" evidence="1">
    <location>
        <begin position="10"/>
        <end position="20"/>
    </location>
</feature>
<evidence type="ECO:0000313" key="3">
    <source>
        <dbReference type="EMBL" id="KAG2219270.1"/>
    </source>
</evidence>
<protein>
    <recommendedName>
        <fullName evidence="2">NET domain-containing protein</fullName>
    </recommendedName>
</protein>
<keyword evidence="4" id="KW-1185">Reference proteome</keyword>
<feature type="compositionally biased region" description="Acidic residues" evidence="1">
    <location>
        <begin position="247"/>
        <end position="256"/>
    </location>
</feature>
<feature type="region of interest" description="Disordered" evidence="1">
    <location>
        <begin position="393"/>
        <end position="520"/>
    </location>
</feature>
<feature type="region of interest" description="Disordered" evidence="1">
    <location>
        <begin position="533"/>
        <end position="573"/>
    </location>
</feature>
<feature type="compositionally biased region" description="Low complexity" evidence="1">
    <location>
        <begin position="232"/>
        <end position="246"/>
    </location>
</feature>
<feature type="compositionally biased region" description="Basic residues" evidence="1">
    <location>
        <begin position="540"/>
        <end position="551"/>
    </location>
</feature>
<sequence>ITVAHHESNDSFTQQTSFQPTRRKSHVEAPPVMTQEQLNELLSTPGVVAPGMEDLTGEVQNLMMSEWLDPWSSASNTPSPADLSPTDLTDFDAHQLSLQLESFFSQDPLDEGAMAVQSPFYDEMTFVPENTNVIIPGDNTHLLHADNNNLLNAILPQQTEQLFQDINKQQGMILEEEEEEEEIVQVDEDIAVQELDIATSILEQELVQPKQQQQIEIPMPTETLKRRRDSSSSESSSGSSGSSSSESESEDDEDDVIPTTVANMNNRQQYWSDSSDSDSEDERPTQHRSRASSPLPNASTGNFAYMHKRQIEETLLSKITNQLQQDKLPGILAILSSENNGEDEVEIDLSRLQREQLVRLLCYVDACIREQNGGPTVNVSDYIVKEKQQVKKSVQQVQDDSEDEEEEEEKVMPNNNKSRRRRGPSNGNKRTMKQKPKSKKSRQELTEDILAGSSDDEDGMADKENEDDLAGLRGQGPMSMAELSKRQDKVRGSSTTTTTTTKKSRKRTKRKNSDDAAAVVSSTTSVLAAAHMKGSIAASKPKRSSTHKKRVTSSDDSDGDEMGRRSNNSSGSELIVYGNEQMDFNVKSNETIVHQSSVVSHVVPATPLPVLPTPIVDDDDDLDEEIDIMM</sequence>
<feature type="compositionally biased region" description="Low complexity" evidence="1">
    <location>
        <begin position="207"/>
        <end position="218"/>
    </location>
</feature>
<feature type="domain" description="NET" evidence="2">
    <location>
        <begin position="315"/>
        <end position="365"/>
    </location>
</feature>
<dbReference type="AlphaFoldDB" id="A0A8H7RZ21"/>
<feature type="compositionally biased region" description="Acidic residues" evidence="1">
    <location>
        <begin position="399"/>
        <end position="409"/>
    </location>
</feature>
<dbReference type="Gene3D" id="1.20.1270.220">
    <property type="match status" value="1"/>
</dbReference>
<feature type="non-terminal residue" evidence="3">
    <location>
        <position position="1"/>
    </location>
</feature>
<feature type="region of interest" description="Disordered" evidence="1">
    <location>
        <begin position="207"/>
        <end position="301"/>
    </location>
</feature>
<proteinExistence type="predicted"/>
<feature type="compositionally biased region" description="Polar residues" evidence="1">
    <location>
        <begin position="291"/>
        <end position="301"/>
    </location>
</feature>
<dbReference type="InterPro" id="IPR027353">
    <property type="entry name" value="NET_dom"/>
</dbReference>
<dbReference type="EMBL" id="JAEPRB010000187">
    <property type="protein sequence ID" value="KAG2219270.1"/>
    <property type="molecule type" value="Genomic_DNA"/>
</dbReference>
<dbReference type="OrthoDB" id="2416617at2759"/>
<feature type="region of interest" description="Disordered" evidence="1">
    <location>
        <begin position="1"/>
        <end position="28"/>
    </location>
</feature>
<feature type="compositionally biased region" description="Acidic residues" evidence="1">
    <location>
        <begin position="454"/>
        <end position="469"/>
    </location>
</feature>
<feature type="compositionally biased region" description="Basic residues" evidence="1">
    <location>
        <begin position="430"/>
        <end position="440"/>
    </location>
</feature>
<comment type="caution">
    <text evidence="3">The sequence shown here is derived from an EMBL/GenBank/DDBJ whole genome shotgun (WGS) entry which is preliminary data.</text>
</comment>
<evidence type="ECO:0000313" key="4">
    <source>
        <dbReference type="Proteomes" id="UP000646827"/>
    </source>
</evidence>
<gene>
    <name evidence="3" type="ORF">INT45_000046</name>
</gene>
<feature type="compositionally biased region" description="Polar residues" evidence="1">
    <location>
        <begin position="260"/>
        <end position="271"/>
    </location>
</feature>
<name>A0A8H7RZ21_9FUNG</name>
<dbReference type="Pfam" id="PF17035">
    <property type="entry name" value="BET"/>
    <property type="match status" value="1"/>
</dbReference>
<evidence type="ECO:0000259" key="2">
    <source>
        <dbReference type="Pfam" id="PF17035"/>
    </source>
</evidence>
<dbReference type="InterPro" id="IPR038336">
    <property type="entry name" value="NET_sf"/>
</dbReference>
<dbReference type="Proteomes" id="UP000646827">
    <property type="component" value="Unassembled WGS sequence"/>
</dbReference>
<reference evidence="3 4" key="1">
    <citation type="submission" date="2020-12" db="EMBL/GenBank/DDBJ databases">
        <title>Metabolic potential, ecology and presence of endohyphal bacteria is reflected in genomic diversity of Mucoromycotina.</title>
        <authorList>
            <person name="Muszewska A."/>
            <person name="Okrasinska A."/>
            <person name="Steczkiewicz K."/>
            <person name="Drgas O."/>
            <person name="Orlowska M."/>
            <person name="Perlinska-Lenart U."/>
            <person name="Aleksandrzak-Piekarczyk T."/>
            <person name="Szatraj K."/>
            <person name="Zielenkiewicz U."/>
            <person name="Pilsyk S."/>
            <person name="Malc E."/>
            <person name="Mieczkowski P."/>
            <person name="Kruszewska J.S."/>
            <person name="Biernat P."/>
            <person name="Pawlowska J."/>
        </authorList>
    </citation>
    <scope>NUCLEOTIDE SEQUENCE [LARGE SCALE GENOMIC DNA]</scope>
    <source>
        <strain evidence="3 4">CBS 142.35</strain>
    </source>
</reference>
<accession>A0A8H7RZ21</accession>
<organism evidence="3 4">
    <name type="scientific">Circinella minor</name>
    <dbReference type="NCBI Taxonomy" id="1195481"/>
    <lineage>
        <taxon>Eukaryota</taxon>
        <taxon>Fungi</taxon>
        <taxon>Fungi incertae sedis</taxon>
        <taxon>Mucoromycota</taxon>
        <taxon>Mucoromycotina</taxon>
        <taxon>Mucoromycetes</taxon>
        <taxon>Mucorales</taxon>
        <taxon>Lichtheimiaceae</taxon>
        <taxon>Circinella</taxon>
    </lineage>
</organism>
<evidence type="ECO:0000256" key="1">
    <source>
        <dbReference type="SAM" id="MobiDB-lite"/>
    </source>
</evidence>